<dbReference type="PANTHER" id="PTHR47481:SF5">
    <property type="entry name" value="RIBONUCLEASE H-LIKE DOMAIN, GAG-PRE-INTEGRASE DOMAIN, GAG-POLYPEPTIDE OF LTR COPIA-TYPE-RELATED"/>
    <property type="match status" value="1"/>
</dbReference>
<dbReference type="PANTHER" id="PTHR47481">
    <property type="match status" value="1"/>
</dbReference>
<dbReference type="Proteomes" id="UP000824120">
    <property type="component" value="Chromosome 3"/>
</dbReference>
<dbReference type="OrthoDB" id="1306133at2759"/>
<dbReference type="AlphaFoldDB" id="A0A9J5ZV81"/>
<evidence type="ECO:0000313" key="2">
    <source>
        <dbReference type="Proteomes" id="UP000824120"/>
    </source>
</evidence>
<protein>
    <submittedName>
        <fullName evidence="1">Uncharacterized protein</fullName>
    </submittedName>
</protein>
<keyword evidence="2" id="KW-1185">Reference proteome</keyword>
<reference evidence="1 2" key="1">
    <citation type="submission" date="2020-09" db="EMBL/GenBank/DDBJ databases">
        <title>De no assembly of potato wild relative species, Solanum commersonii.</title>
        <authorList>
            <person name="Cho K."/>
        </authorList>
    </citation>
    <scope>NUCLEOTIDE SEQUENCE [LARGE SCALE GENOMIC DNA]</scope>
    <source>
        <strain evidence="1">LZ3.2</strain>
        <tissue evidence="1">Leaf</tissue>
    </source>
</reference>
<accession>A0A9J5ZV81</accession>
<name>A0A9J5ZV81_SOLCO</name>
<comment type="caution">
    <text evidence="1">The sequence shown here is derived from an EMBL/GenBank/DDBJ whole genome shotgun (WGS) entry which is preliminary data.</text>
</comment>
<evidence type="ECO:0000313" key="1">
    <source>
        <dbReference type="EMBL" id="KAG5616112.1"/>
    </source>
</evidence>
<sequence>MYIQKAKSISDQLAALQHPINEDDLVEYVKGGLSVSYHPFTRSIDATQIDVSFDTLYGLLLTEERQLKNEESAIIVPTAHYGMTQPQQGWGRGRGNGNGN</sequence>
<dbReference type="EMBL" id="JACXVP010000003">
    <property type="protein sequence ID" value="KAG5616112.1"/>
    <property type="molecule type" value="Genomic_DNA"/>
</dbReference>
<gene>
    <name evidence="1" type="ORF">H5410_015936</name>
</gene>
<organism evidence="1 2">
    <name type="scientific">Solanum commersonii</name>
    <name type="common">Commerson's wild potato</name>
    <name type="synonym">Commerson's nightshade</name>
    <dbReference type="NCBI Taxonomy" id="4109"/>
    <lineage>
        <taxon>Eukaryota</taxon>
        <taxon>Viridiplantae</taxon>
        <taxon>Streptophyta</taxon>
        <taxon>Embryophyta</taxon>
        <taxon>Tracheophyta</taxon>
        <taxon>Spermatophyta</taxon>
        <taxon>Magnoliopsida</taxon>
        <taxon>eudicotyledons</taxon>
        <taxon>Gunneridae</taxon>
        <taxon>Pentapetalae</taxon>
        <taxon>asterids</taxon>
        <taxon>lamiids</taxon>
        <taxon>Solanales</taxon>
        <taxon>Solanaceae</taxon>
        <taxon>Solanoideae</taxon>
        <taxon>Solaneae</taxon>
        <taxon>Solanum</taxon>
    </lineage>
</organism>
<proteinExistence type="predicted"/>